<proteinExistence type="inferred from homology"/>
<keyword evidence="4" id="KW-0456">Lyase</keyword>
<dbReference type="InterPro" id="IPR006913">
    <property type="entry name" value="CENP-V/GFA"/>
</dbReference>
<dbReference type="GO" id="GO:0046872">
    <property type="term" value="F:metal ion binding"/>
    <property type="evidence" value="ECO:0007669"/>
    <property type="project" value="UniProtKB-KW"/>
</dbReference>
<evidence type="ECO:0000313" key="6">
    <source>
        <dbReference type="EMBL" id="CAD0086415.1"/>
    </source>
</evidence>
<dbReference type="Proteomes" id="UP000716446">
    <property type="component" value="Unassembled WGS sequence"/>
</dbReference>
<keyword evidence="7" id="KW-1185">Reference proteome</keyword>
<dbReference type="Gene3D" id="3.90.1590.10">
    <property type="entry name" value="glutathione-dependent formaldehyde- activating enzyme (gfa)"/>
    <property type="match status" value="1"/>
</dbReference>
<dbReference type="Pfam" id="PF04828">
    <property type="entry name" value="GFA"/>
    <property type="match status" value="1"/>
</dbReference>
<feature type="domain" description="CENP-V/GFA" evidence="5">
    <location>
        <begin position="11"/>
        <end position="109"/>
    </location>
</feature>
<organism evidence="6 7">
    <name type="scientific">Aureobasidium vineae</name>
    <dbReference type="NCBI Taxonomy" id="2773715"/>
    <lineage>
        <taxon>Eukaryota</taxon>
        <taxon>Fungi</taxon>
        <taxon>Dikarya</taxon>
        <taxon>Ascomycota</taxon>
        <taxon>Pezizomycotina</taxon>
        <taxon>Dothideomycetes</taxon>
        <taxon>Dothideomycetidae</taxon>
        <taxon>Dothideales</taxon>
        <taxon>Saccotheciaceae</taxon>
        <taxon>Aureobasidium</taxon>
    </lineage>
</organism>
<gene>
    <name evidence="6" type="ORF">AWRI4619_LOCUS4109</name>
</gene>
<evidence type="ECO:0000256" key="2">
    <source>
        <dbReference type="ARBA" id="ARBA00022723"/>
    </source>
</evidence>
<dbReference type="AlphaFoldDB" id="A0A9N8JEH4"/>
<keyword evidence="2" id="KW-0479">Metal-binding</keyword>
<name>A0A9N8JEH4_9PEZI</name>
<dbReference type="EMBL" id="CAIJEN010000005">
    <property type="protein sequence ID" value="CAD0086415.1"/>
    <property type="molecule type" value="Genomic_DNA"/>
</dbReference>
<dbReference type="InterPro" id="IPR011057">
    <property type="entry name" value="Mss4-like_sf"/>
</dbReference>
<dbReference type="SUPFAM" id="SSF51316">
    <property type="entry name" value="Mss4-like"/>
    <property type="match status" value="1"/>
</dbReference>
<sequence length="128" mass="14007">MTCITSIPTTVLSTNCVTFNCTFAPGTTNSYNLMIPSDKYKILSGSLRTFTREGDSGKNVTYNYCQNCPTVLFVKAEALDGVNIVKMGTLDDENVYDNLGKPGLEIYTKNRPQWCDAIPGAQQKESGS</sequence>
<evidence type="ECO:0000313" key="7">
    <source>
        <dbReference type="Proteomes" id="UP000716446"/>
    </source>
</evidence>
<evidence type="ECO:0000256" key="4">
    <source>
        <dbReference type="ARBA" id="ARBA00023239"/>
    </source>
</evidence>
<evidence type="ECO:0000256" key="3">
    <source>
        <dbReference type="ARBA" id="ARBA00022833"/>
    </source>
</evidence>
<keyword evidence="3" id="KW-0862">Zinc</keyword>
<comment type="similarity">
    <text evidence="1">Belongs to the Gfa family.</text>
</comment>
<dbReference type="GO" id="GO:0016846">
    <property type="term" value="F:carbon-sulfur lyase activity"/>
    <property type="evidence" value="ECO:0007669"/>
    <property type="project" value="InterPro"/>
</dbReference>
<accession>A0A9N8JEH4</accession>
<evidence type="ECO:0000256" key="1">
    <source>
        <dbReference type="ARBA" id="ARBA00005495"/>
    </source>
</evidence>
<evidence type="ECO:0000259" key="5">
    <source>
        <dbReference type="Pfam" id="PF04828"/>
    </source>
</evidence>
<dbReference type="PANTHER" id="PTHR33337">
    <property type="entry name" value="GFA DOMAIN-CONTAINING PROTEIN"/>
    <property type="match status" value="1"/>
</dbReference>
<protein>
    <recommendedName>
        <fullName evidence="5">CENP-V/GFA domain-containing protein</fullName>
    </recommendedName>
</protein>
<reference evidence="6" key="1">
    <citation type="submission" date="2020-06" db="EMBL/GenBank/DDBJ databases">
        <authorList>
            <person name="Onetto C."/>
        </authorList>
    </citation>
    <scope>NUCLEOTIDE SEQUENCE</scope>
</reference>
<comment type="caution">
    <text evidence="6">The sequence shown here is derived from an EMBL/GenBank/DDBJ whole genome shotgun (WGS) entry which is preliminary data.</text>
</comment>
<dbReference type="PANTHER" id="PTHR33337:SF30">
    <property type="entry name" value="DUF636 DOMAIN PROTEIN (AFU_ORTHOLOGUE AFUA_1G03180)"/>
    <property type="match status" value="1"/>
</dbReference>